<organism evidence="3 4">
    <name type="scientific">Demequina capsici</name>
    <dbReference type="NCBI Taxonomy" id="3075620"/>
    <lineage>
        <taxon>Bacteria</taxon>
        <taxon>Bacillati</taxon>
        <taxon>Actinomycetota</taxon>
        <taxon>Actinomycetes</taxon>
        <taxon>Micrococcales</taxon>
        <taxon>Demequinaceae</taxon>
        <taxon>Demequina</taxon>
    </lineage>
</organism>
<reference evidence="3 4" key="1">
    <citation type="submission" date="2023-09" db="EMBL/GenBank/DDBJ databases">
        <title>Demequina sp. a novel bacteria isolated from Capsicum annuum.</title>
        <authorList>
            <person name="Humaira Z."/>
            <person name="Lee J."/>
            <person name="Cho D."/>
        </authorList>
    </citation>
    <scope>NUCLEOTIDE SEQUENCE [LARGE SCALE GENOMIC DNA]</scope>
    <source>
        <strain evidence="3 4">OYTSA14</strain>
    </source>
</reference>
<evidence type="ECO:0000256" key="2">
    <source>
        <dbReference type="SAM" id="Phobius"/>
    </source>
</evidence>
<evidence type="ECO:0000313" key="3">
    <source>
        <dbReference type="EMBL" id="WNM24516.1"/>
    </source>
</evidence>
<evidence type="ECO:0008006" key="5">
    <source>
        <dbReference type="Google" id="ProtNLM"/>
    </source>
</evidence>
<dbReference type="Proteomes" id="UP001304125">
    <property type="component" value="Chromosome"/>
</dbReference>
<protein>
    <recommendedName>
        <fullName evidence="5">DUF2510 domain-containing protein</fullName>
    </recommendedName>
</protein>
<keyword evidence="2" id="KW-1133">Transmembrane helix</keyword>
<feature type="region of interest" description="Disordered" evidence="1">
    <location>
        <begin position="255"/>
        <end position="274"/>
    </location>
</feature>
<feature type="transmembrane region" description="Helical" evidence="2">
    <location>
        <begin position="114"/>
        <end position="138"/>
    </location>
</feature>
<dbReference type="AlphaFoldDB" id="A0AA96F5L2"/>
<feature type="region of interest" description="Disordered" evidence="1">
    <location>
        <begin position="1"/>
        <end position="21"/>
    </location>
</feature>
<keyword evidence="4" id="KW-1185">Reference proteome</keyword>
<evidence type="ECO:0000313" key="4">
    <source>
        <dbReference type="Proteomes" id="UP001304125"/>
    </source>
</evidence>
<accession>A0AA96F5L2</accession>
<feature type="compositionally biased region" description="Low complexity" evidence="1">
    <location>
        <begin position="255"/>
        <end position="268"/>
    </location>
</feature>
<dbReference type="EMBL" id="CP134879">
    <property type="protein sequence ID" value="WNM24516.1"/>
    <property type="molecule type" value="Genomic_DNA"/>
</dbReference>
<keyword evidence="2" id="KW-0472">Membrane</keyword>
<sequence>MSTTPEWHDDPTAPGTGRRRYWDGAQWSDWVIDPGSQEPRSFPVAEAQAQVASQAHPQENPTEVLPTEVLPTAGAESIPPATGTDYVAAESTVAMPADGTFAAGEPAKRSKVPLIVGIVVAVVLVLVVGGIAAASFVFSRVSDAVSDVVASASSQMSDLSDGLVTSGPDEAGYVSYVHAYLDGTDYESQLDGVSDADLVDMGYGICEATDPMSAQEFASYYEDAWNVDGGELNATAVEGAQWYLCDNDRLTEYWASDSSTSDPTASADGLDYADMPSDDDPEAMYLWMLGIWDAGLDDSTALDAGYWVCAQYDAGAADSVDSMTGLLDATKERYGVDDMAAAGVMYTAIELCPEWTDAVTSVEG</sequence>
<name>A0AA96F5L2_9MICO</name>
<evidence type="ECO:0000256" key="1">
    <source>
        <dbReference type="SAM" id="MobiDB-lite"/>
    </source>
</evidence>
<proteinExistence type="predicted"/>
<feature type="compositionally biased region" description="Basic and acidic residues" evidence="1">
    <location>
        <begin position="1"/>
        <end position="11"/>
    </location>
</feature>
<keyword evidence="2" id="KW-0812">Transmembrane</keyword>
<dbReference type="RefSeq" id="WP_313498373.1">
    <property type="nucleotide sequence ID" value="NZ_CP134879.1"/>
</dbReference>
<gene>
    <name evidence="3" type="ORF">RN606_14330</name>
</gene>